<evidence type="ECO:0000256" key="1">
    <source>
        <dbReference type="ARBA" id="ARBA00022679"/>
    </source>
</evidence>
<evidence type="ECO:0000313" key="3">
    <source>
        <dbReference type="EMBL" id="KAB1282767.1"/>
    </source>
</evidence>
<organism evidence="3 4">
    <name type="scientific">Camelus dromedarius</name>
    <name type="common">Dromedary</name>
    <name type="synonym">Arabian camel</name>
    <dbReference type="NCBI Taxonomy" id="9838"/>
    <lineage>
        <taxon>Eukaryota</taxon>
        <taxon>Metazoa</taxon>
        <taxon>Chordata</taxon>
        <taxon>Craniata</taxon>
        <taxon>Vertebrata</taxon>
        <taxon>Euteleostomi</taxon>
        <taxon>Mammalia</taxon>
        <taxon>Eutheria</taxon>
        <taxon>Laurasiatheria</taxon>
        <taxon>Artiodactyla</taxon>
        <taxon>Tylopoda</taxon>
        <taxon>Camelidae</taxon>
        <taxon>Camelus</taxon>
    </lineage>
</organism>
<comment type="caution">
    <text evidence="3">The sequence shown here is derived from an EMBL/GenBank/DDBJ whole genome shotgun (WGS) entry which is preliminary data.</text>
</comment>
<dbReference type="InterPro" id="IPR002213">
    <property type="entry name" value="UDP_glucos_trans"/>
</dbReference>
<feature type="transmembrane region" description="Helical" evidence="2">
    <location>
        <begin position="30"/>
        <end position="52"/>
    </location>
</feature>
<reference evidence="3 4" key="1">
    <citation type="journal article" date="2019" name="Mol. Ecol. Resour.">
        <title>Improving Illumina assemblies with Hi-C and long reads: an example with the North African dromedary.</title>
        <authorList>
            <person name="Elbers J.P."/>
            <person name="Rogers M.F."/>
            <person name="Perelman P.L."/>
            <person name="Proskuryakova A.A."/>
            <person name="Serdyukova N.A."/>
            <person name="Johnson W.E."/>
            <person name="Horin P."/>
            <person name="Corander J."/>
            <person name="Murphy D."/>
            <person name="Burger P.A."/>
        </authorList>
    </citation>
    <scope>NUCLEOTIDE SEQUENCE [LARGE SCALE GENOMIC DNA]</scope>
    <source>
        <strain evidence="3">Drom800</strain>
        <tissue evidence="3">Blood</tissue>
    </source>
</reference>
<dbReference type="EMBL" id="JWIN03000002">
    <property type="protein sequence ID" value="KAB1282767.1"/>
    <property type="molecule type" value="Genomic_DNA"/>
</dbReference>
<sequence>MNGFRKMIFLAIPKPELLSLTVEPMGSMKLFTMGCLWWEFPCLVISMIMWLVSKAKGAAVEVDLPTMTSSDLLHALKEVINNPREYTIILF</sequence>
<dbReference type="Pfam" id="PF00201">
    <property type="entry name" value="UDPGT"/>
    <property type="match status" value="1"/>
</dbReference>
<dbReference type="AlphaFoldDB" id="A0A5N4EHA4"/>
<keyword evidence="2" id="KW-0472">Membrane</keyword>
<accession>A0A5N4EHA4</accession>
<proteinExistence type="predicted"/>
<evidence type="ECO:0000313" key="4">
    <source>
        <dbReference type="Proteomes" id="UP000299084"/>
    </source>
</evidence>
<protein>
    <submittedName>
        <fullName evidence="3">Uncharacterized protein</fullName>
    </submittedName>
</protein>
<dbReference type="Proteomes" id="UP000299084">
    <property type="component" value="Unassembled WGS sequence"/>
</dbReference>
<evidence type="ECO:0000256" key="2">
    <source>
        <dbReference type="SAM" id="Phobius"/>
    </source>
</evidence>
<gene>
    <name evidence="3" type="ORF">Cadr_000001814</name>
</gene>
<dbReference type="GO" id="GO:0008194">
    <property type="term" value="F:UDP-glycosyltransferase activity"/>
    <property type="evidence" value="ECO:0007669"/>
    <property type="project" value="InterPro"/>
</dbReference>
<keyword evidence="1" id="KW-0808">Transferase</keyword>
<name>A0A5N4EHA4_CAMDR</name>
<keyword evidence="2" id="KW-0812">Transmembrane</keyword>
<keyword evidence="2" id="KW-1133">Transmembrane helix</keyword>
<keyword evidence="4" id="KW-1185">Reference proteome</keyword>